<name>A0A1V6LX41_9BACT</name>
<accession>A0A1V6LX41</accession>
<dbReference type="Proteomes" id="UP000242219">
    <property type="component" value="Unassembled WGS sequence"/>
</dbReference>
<proteinExistence type="predicted"/>
<dbReference type="SUPFAM" id="SSF47240">
    <property type="entry name" value="Ferritin-like"/>
    <property type="match status" value="1"/>
</dbReference>
<reference evidence="2 3" key="1">
    <citation type="journal article" date="2016" name="Genome Announc.">
        <title>Draft Genome Sequence of the Anaerobic Ammonium-Oxidizing Bacterium 'Candidatus Brocadia sp. 40'.</title>
        <authorList>
            <person name="Ali M."/>
            <person name="Haroon M.F."/>
            <person name="Narita Y."/>
            <person name="Zhang L."/>
            <person name="Rangel Shaw D."/>
            <person name="Okabe S."/>
            <person name="Saikaly P.E."/>
        </authorList>
    </citation>
    <scope>NUCLEOTIDE SEQUENCE [LARGE SCALE GENOMIC DNA]</scope>
    <source>
        <strain evidence="2 3">40</strain>
    </source>
</reference>
<dbReference type="InterPro" id="IPR012347">
    <property type="entry name" value="Ferritin-like"/>
</dbReference>
<dbReference type="CDD" id="cd01045">
    <property type="entry name" value="Ferritin_like_AB"/>
    <property type="match status" value="1"/>
</dbReference>
<protein>
    <recommendedName>
        <fullName evidence="1">Rubrerythrin diiron-binding domain-containing protein</fullName>
    </recommendedName>
</protein>
<dbReference type="GO" id="GO:0046872">
    <property type="term" value="F:metal ion binding"/>
    <property type="evidence" value="ECO:0007669"/>
    <property type="project" value="InterPro"/>
</dbReference>
<evidence type="ECO:0000259" key="1">
    <source>
        <dbReference type="Pfam" id="PF02915"/>
    </source>
</evidence>
<dbReference type="InterPro" id="IPR003251">
    <property type="entry name" value="Rr_diiron-bd_dom"/>
</dbReference>
<dbReference type="RefSeq" id="WP_070068128.1">
    <property type="nucleotide sequence ID" value="NZ_MJUW02000119.1"/>
</dbReference>
<gene>
    <name evidence="2" type="ORF">BIY37_12370</name>
</gene>
<dbReference type="InterPro" id="IPR009078">
    <property type="entry name" value="Ferritin-like_SF"/>
</dbReference>
<comment type="caution">
    <text evidence="2">The sequence shown here is derived from an EMBL/GenBank/DDBJ whole genome shotgun (WGS) entry which is preliminary data.</text>
</comment>
<sequence>MATMDVKEIIKQAIQQEDMAYKFYMDALKFVKDPASQIWLKELAAEELKHKEMLQNFDVSRVKKFKPEKIHDLHIAEYLVDKNISDVNNFQDVLIVAMKKEQKAYNFYVGMAKSSDNPDMKNLCKILAQEELKHKHKLELYYDDNVYQWD</sequence>
<dbReference type="EMBL" id="MJUW02000119">
    <property type="protein sequence ID" value="OQD44696.1"/>
    <property type="molecule type" value="Genomic_DNA"/>
</dbReference>
<dbReference type="Pfam" id="PF02915">
    <property type="entry name" value="Rubrerythrin"/>
    <property type="match status" value="1"/>
</dbReference>
<dbReference type="PANTHER" id="PTHR33531">
    <property type="entry name" value="RUBRERYTHRIN SUBFAMILY"/>
    <property type="match status" value="1"/>
</dbReference>
<dbReference type="Gene3D" id="1.20.1260.10">
    <property type="match status" value="1"/>
</dbReference>
<keyword evidence="3" id="KW-1185">Reference proteome</keyword>
<dbReference type="GO" id="GO:0016491">
    <property type="term" value="F:oxidoreductase activity"/>
    <property type="evidence" value="ECO:0007669"/>
    <property type="project" value="InterPro"/>
</dbReference>
<evidence type="ECO:0000313" key="3">
    <source>
        <dbReference type="Proteomes" id="UP000242219"/>
    </source>
</evidence>
<dbReference type="PANTHER" id="PTHR33531:SF10">
    <property type="entry name" value="BLR7895 PROTEIN"/>
    <property type="match status" value="1"/>
</dbReference>
<dbReference type="AlphaFoldDB" id="A0A1V6LX41"/>
<feature type="domain" description="Rubrerythrin diiron-binding" evidence="1">
    <location>
        <begin position="8"/>
        <end position="139"/>
    </location>
</feature>
<evidence type="ECO:0000313" key="2">
    <source>
        <dbReference type="EMBL" id="OQD44696.1"/>
    </source>
</evidence>
<organism evidence="2 3">
    <name type="scientific">Candidatus Brocadia sapporoensis</name>
    <dbReference type="NCBI Taxonomy" id="392547"/>
    <lineage>
        <taxon>Bacteria</taxon>
        <taxon>Pseudomonadati</taxon>
        <taxon>Planctomycetota</taxon>
        <taxon>Candidatus Brocadiia</taxon>
        <taxon>Candidatus Brocadiales</taxon>
        <taxon>Candidatus Brocadiaceae</taxon>
        <taxon>Candidatus Brocadia</taxon>
    </lineage>
</organism>